<dbReference type="PANTHER" id="PTHR46023:SF6">
    <property type="entry name" value="LIPASE CLASS 3 FAMILY PROTEIN"/>
    <property type="match status" value="1"/>
</dbReference>
<evidence type="ECO:0000313" key="5">
    <source>
        <dbReference type="Proteomes" id="UP001374584"/>
    </source>
</evidence>
<dbReference type="EMBL" id="JAYMYR010000004">
    <property type="protein sequence ID" value="KAK7367015.1"/>
    <property type="molecule type" value="Genomic_DNA"/>
</dbReference>
<dbReference type="Gene3D" id="3.40.50.1820">
    <property type="entry name" value="alpha/beta hydrolase"/>
    <property type="match status" value="1"/>
</dbReference>
<keyword evidence="5" id="KW-1185">Reference proteome</keyword>
<dbReference type="Proteomes" id="UP001374584">
    <property type="component" value="Unassembled WGS sequence"/>
</dbReference>
<dbReference type="InterPro" id="IPR029058">
    <property type="entry name" value="AB_hydrolase_fold"/>
</dbReference>
<reference evidence="4 5" key="1">
    <citation type="submission" date="2024-01" db="EMBL/GenBank/DDBJ databases">
        <title>The genomes of 5 underutilized Papilionoideae crops provide insights into root nodulation and disease resistanc.</title>
        <authorList>
            <person name="Jiang F."/>
        </authorList>
    </citation>
    <scope>NUCLEOTIDE SEQUENCE [LARGE SCALE GENOMIC DNA]</scope>
    <source>
        <strain evidence="4">JINMINGXINNONG_FW02</strain>
        <tissue evidence="4">Leaves</tissue>
    </source>
</reference>
<feature type="domain" description="Fungal lipase-type" evidence="3">
    <location>
        <begin position="146"/>
        <end position="283"/>
    </location>
</feature>
<dbReference type="Pfam" id="PF01764">
    <property type="entry name" value="Lipase_3"/>
    <property type="match status" value="1"/>
</dbReference>
<dbReference type="AlphaFoldDB" id="A0AAN9N5J5"/>
<feature type="region of interest" description="Disordered" evidence="2">
    <location>
        <begin position="374"/>
        <end position="408"/>
    </location>
</feature>
<proteinExistence type="predicted"/>
<protein>
    <recommendedName>
        <fullName evidence="3">Fungal lipase-type domain-containing protein</fullName>
    </recommendedName>
</protein>
<comment type="caution">
    <text evidence="4">The sequence shown here is derived from an EMBL/GenBank/DDBJ whole genome shotgun (WGS) entry which is preliminary data.</text>
</comment>
<dbReference type="GO" id="GO:0016787">
    <property type="term" value="F:hydrolase activity"/>
    <property type="evidence" value="ECO:0007669"/>
    <property type="project" value="UniProtKB-KW"/>
</dbReference>
<dbReference type="GO" id="GO:0006629">
    <property type="term" value="P:lipid metabolic process"/>
    <property type="evidence" value="ECO:0007669"/>
    <property type="project" value="InterPro"/>
</dbReference>
<accession>A0AAN9N5J5</accession>
<gene>
    <name evidence="4" type="ORF">VNO80_09021</name>
</gene>
<sequence length="514" mass="57734">MSASNGNNGVRIERRELAAPKNLMEVIIILAEAIILLCYTERRHMFNLPRAIAHAVLDKGKKTIGSECRERSDCVEVKGSQILKELHELKRMLTCAKFFSCCKRSLAFLFAAGFEEEDILYRKRTARILKPAFTVIRDKESKSLIVFIRGTRSIKDTFTDALCAPVSFDHFICSGHERHNIVSGHAHRGMIAAANWIRKRCIPVLLEARNRYPHFKIKIVGHSLGGGTAALLTYKLREIQEMSSTTCVTFGPAACMTLELAEFGKSFITSIVNGYDIVPTLSASSVHDFISEGQTKDKNIVSAVGTHISFAKAIAGHAVKSCTKVVKKHKHSLLSSFQHENIHTLSDNLVGASKLSQTSFEPLLSEEYLLKESIDDDDEYDSPSEGSDNDDSDDDNEDEDQLSNQVGKLKLGKHVNIPNIHADGKNIMEERDCSVTTSRRHHLYPPGKIMHIVPSHSSENSNLDYNDVNEKHVLYKMPTQLYGKLRFSRGMILDHSTKKYLRKLQQLINQLEKK</sequence>
<evidence type="ECO:0000256" key="1">
    <source>
        <dbReference type="ARBA" id="ARBA00022801"/>
    </source>
</evidence>
<feature type="compositionally biased region" description="Acidic residues" evidence="2">
    <location>
        <begin position="374"/>
        <end position="401"/>
    </location>
</feature>
<evidence type="ECO:0000256" key="2">
    <source>
        <dbReference type="SAM" id="MobiDB-lite"/>
    </source>
</evidence>
<dbReference type="SUPFAM" id="SSF53474">
    <property type="entry name" value="alpha/beta-Hydrolases"/>
    <property type="match status" value="1"/>
</dbReference>
<dbReference type="InterPro" id="IPR002921">
    <property type="entry name" value="Fungal_lipase-type"/>
</dbReference>
<evidence type="ECO:0000259" key="3">
    <source>
        <dbReference type="Pfam" id="PF01764"/>
    </source>
</evidence>
<name>A0AAN9N5J5_PHACN</name>
<dbReference type="CDD" id="cd00519">
    <property type="entry name" value="Lipase_3"/>
    <property type="match status" value="1"/>
</dbReference>
<dbReference type="PANTHER" id="PTHR46023">
    <property type="entry name" value="LIPASE CLASS 3 PROTEIN-LIKE"/>
    <property type="match status" value="1"/>
</dbReference>
<organism evidence="4 5">
    <name type="scientific">Phaseolus coccineus</name>
    <name type="common">Scarlet runner bean</name>
    <name type="synonym">Phaseolus multiflorus</name>
    <dbReference type="NCBI Taxonomy" id="3886"/>
    <lineage>
        <taxon>Eukaryota</taxon>
        <taxon>Viridiplantae</taxon>
        <taxon>Streptophyta</taxon>
        <taxon>Embryophyta</taxon>
        <taxon>Tracheophyta</taxon>
        <taxon>Spermatophyta</taxon>
        <taxon>Magnoliopsida</taxon>
        <taxon>eudicotyledons</taxon>
        <taxon>Gunneridae</taxon>
        <taxon>Pentapetalae</taxon>
        <taxon>rosids</taxon>
        <taxon>fabids</taxon>
        <taxon>Fabales</taxon>
        <taxon>Fabaceae</taxon>
        <taxon>Papilionoideae</taxon>
        <taxon>50 kb inversion clade</taxon>
        <taxon>NPAAA clade</taxon>
        <taxon>indigoferoid/millettioid clade</taxon>
        <taxon>Phaseoleae</taxon>
        <taxon>Phaseolus</taxon>
    </lineage>
</organism>
<keyword evidence="1" id="KW-0378">Hydrolase</keyword>
<evidence type="ECO:0000313" key="4">
    <source>
        <dbReference type="EMBL" id="KAK7367015.1"/>
    </source>
</evidence>